<accession>A0A8S1P6I2</accession>
<name>A0A8S1P6I2_9CILI</name>
<keyword evidence="2" id="KW-1185">Reference proteome</keyword>
<evidence type="ECO:0000313" key="2">
    <source>
        <dbReference type="Proteomes" id="UP000692954"/>
    </source>
</evidence>
<organism evidence="1 2">
    <name type="scientific">Paramecium sonneborni</name>
    <dbReference type="NCBI Taxonomy" id="65129"/>
    <lineage>
        <taxon>Eukaryota</taxon>
        <taxon>Sar</taxon>
        <taxon>Alveolata</taxon>
        <taxon>Ciliophora</taxon>
        <taxon>Intramacronucleata</taxon>
        <taxon>Oligohymenophorea</taxon>
        <taxon>Peniculida</taxon>
        <taxon>Parameciidae</taxon>
        <taxon>Paramecium</taxon>
    </lineage>
</organism>
<dbReference type="AlphaFoldDB" id="A0A8S1P6I2"/>
<evidence type="ECO:0000313" key="1">
    <source>
        <dbReference type="EMBL" id="CAD8098606.1"/>
    </source>
</evidence>
<proteinExistence type="predicted"/>
<protein>
    <submittedName>
        <fullName evidence="1">Uncharacterized protein</fullName>
    </submittedName>
</protein>
<sequence>MGDQTNRQHTFDDLDYTNIILRAPLIKPLKESSIFIPELQLTYETPKCFKKMSLTNISDNDKQEVFQIPFVDKNIKKRQKFQTENIRHTIINMLERKLLSRYSLKIQNENNRF</sequence>
<dbReference type="EMBL" id="CAJJDN010000070">
    <property type="protein sequence ID" value="CAD8098606.1"/>
    <property type="molecule type" value="Genomic_DNA"/>
</dbReference>
<gene>
    <name evidence="1" type="ORF">PSON_ATCC_30995.1.T0700203</name>
</gene>
<dbReference type="Proteomes" id="UP000692954">
    <property type="component" value="Unassembled WGS sequence"/>
</dbReference>
<reference evidence="1" key="1">
    <citation type="submission" date="2021-01" db="EMBL/GenBank/DDBJ databases">
        <authorList>
            <consortium name="Genoscope - CEA"/>
            <person name="William W."/>
        </authorList>
    </citation>
    <scope>NUCLEOTIDE SEQUENCE</scope>
</reference>
<comment type="caution">
    <text evidence="1">The sequence shown here is derived from an EMBL/GenBank/DDBJ whole genome shotgun (WGS) entry which is preliminary data.</text>
</comment>